<dbReference type="RefSeq" id="WP_175106446.1">
    <property type="nucleotide sequence ID" value="NZ_CADIKM010000021.1"/>
</dbReference>
<reference evidence="1 2" key="1">
    <citation type="submission" date="2020-04" db="EMBL/GenBank/DDBJ databases">
        <authorList>
            <person name="De Canck E."/>
        </authorList>
    </citation>
    <scope>NUCLEOTIDE SEQUENCE [LARGE SCALE GENOMIC DNA]</scope>
    <source>
        <strain evidence="1 2">LMG 28138</strain>
    </source>
</reference>
<accession>A0A6S7BCN2</accession>
<evidence type="ECO:0000313" key="1">
    <source>
        <dbReference type="EMBL" id="CAB3795504.1"/>
    </source>
</evidence>
<organism evidence="1 2">
    <name type="scientific">Pararobbsia alpina</name>
    <dbReference type="NCBI Taxonomy" id="621374"/>
    <lineage>
        <taxon>Bacteria</taxon>
        <taxon>Pseudomonadati</taxon>
        <taxon>Pseudomonadota</taxon>
        <taxon>Betaproteobacteria</taxon>
        <taxon>Burkholderiales</taxon>
        <taxon>Burkholderiaceae</taxon>
        <taxon>Pararobbsia</taxon>
    </lineage>
</organism>
<sequence length="141" mass="14485">MSSTAVSAQGTKIELDTGVSGTPTFTPVVNVTDISGFDGKAAEIDVTDLLSAAKERVLGLQDWGSVTLTTNINLKEPSHSALLAAKKASTERSFKMTLSDGTVIAFSAFVASFPIAAKVDGVYSGAISLTITGDIEITVGT</sequence>
<protein>
    <recommendedName>
        <fullName evidence="3">Phage tail protein</fullName>
    </recommendedName>
</protein>
<dbReference type="InterPro" id="IPR032495">
    <property type="entry name" value="Phage_TTP_11"/>
</dbReference>
<dbReference type="EMBL" id="CADIKM010000021">
    <property type="protein sequence ID" value="CAB3795504.1"/>
    <property type="molecule type" value="Genomic_DNA"/>
</dbReference>
<proteinExistence type="predicted"/>
<dbReference type="AlphaFoldDB" id="A0A6S7BCN2"/>
<keyword evidence="2" id="KW-1185">Reference proteome</keyword>
<dbReference type="Gene3D" id="4.10.410.40">
    <property type="match status" value="1"/>
</dbReference>
<evidence type="ECO:0008006" key="3">
    <source>
        <dbReference type="Google" id="ProtNLM"/>
    </source>
</evidence>
<dbReference type="Pfam" id="PF16460">
    <property type="entry name" value="Phage_TTP_11"/>
    <property type="match status" value="1"/>
</dbReference>
<evidence type="ECO:0000313" key="2">
    <source>
        <dbReference type="Proteomes" id="UP000494115"/>
    </source>
</evidence>
<gene>
    <name evidence="1" type="ORF">LMG28138_03893</name>
</gene>
<name>A0A6S7BCN2_9BURK</name>
<dbReference type="Proteomes" id="UP000494115">
    <property type="component" value="Unassembled WGS sequence"/>
</dbReference>